<dbReference type="AlphaFoldDB" id="A0A0B7P1S5"/>
<dbReference type="EMBL" id="LM676444">
    <property type="protein sequence ID" value="CEP27793.1"/>
    <property type="molecule type" value="Genomic_DNA"/>
</dbReference>
<dbReference type="GO" id="GO:0004803">
    <property type="term" value="F:transposase activity"/>
    <property type="evidence" value="ECO:0007669"/>
    <property type="project" value="InterPro"/>
</dbReference>
<dbReference type="PANTHER" id="PTHR33215:SF13">
    <property type="entry name" value="PROTEIN DISTAL ANTENNA"/>
    <property type="match status" value="1"/>
</dbReference>
<reference evidence="2" key="1">
    <citation type="submission" date="2014-08" db="EMBL/GenBank/DDBJ databases">
        <authorList>
            <person name="Falentin Helene"/>
        </authorList>
    </citation>
    <scope>NUCLEOTIDE SEQUENCE</scope>
</reference>
<dbReference type="GO" id="GO:0003677">
    <property type="term" value="F:DNA binding"/>
    <property type="evidence" value="ECO:0007669"/>
    <property type="project" value="InterPro"/>
</dbReference>
<dbReference type="Gene3D" id="1.10.10.60">
    <property type="entry name" value="Homeodomain-like"/>
    <property type="match status" value="1"/>
</dbReference>
<evidence type="ECO:0000256" key="1">
    <source>
        <dbReference type="SAM" id="Coils"/>
    </source>
</evidence>
<name>A0A0B7P1S5_PROFF</name>
<dbReference type="PANTHER" id="PTHR33215">
    <property type="entry name" value="PROTEIN DISTAL ANTENNA"/>
    <property type="match status" value="1"/>
</dbReference>
<dbReference type="SUPFAM" id="SSF46689">
    <property type="entry name" value="Homeodomain-like"/>
    <property type="match status" value="1"/>
</dbReference>
<evidence type="ECO:0000313" key="2">
    <source>
        <dbReference type="EMBL" id="CEP27793.1"/>
    </source>
</evidence>
<dbReference type="InterPro" id="IPR009057">
    <property type="entry name" value="Homeodomain-like_sf"/>
</dbReference>
<sequence length="101" mass="11627">MGVDPEQVPRRRRKFTAEYRHEAARLVLTSGRTIADVAKELGLGEQLLGKWVRAQKETAAGDLLSDDERAELKRLRRENSQLRMDNEFLEKAAAFFASKRR</sequence>
<dbReference type="Pfam" id="PF01527">
    <property type="entry name" value="HTH_Tnp_1"/>
    <property type="match status" value="1"/>
</dbReference>
<accession>A0A0B7P1S5</accession>
<keyword evidence="1" id="KW-0175">Coiled coil</keyword>
<dbReference type="InterPro" id="IPR002514">
    <property type="entry name" value="Transposase_8"/>
</dbReference>
<gene>
    <name evidence="2" type="primary">tnpC</name>
    <name evidence="2" type="ORF">PFCIRM138_06030</name>
</gene>
<feature type="coiled-coil region" evidence="1">
    <location>
        <begin position="65"/>
        <end position="92"/>
    </location>
</feature>
<proteinExistence type="predicted"/>
<organism evidence="2">
    <name type="scientific">Propionibacterium freudenreichii subsp. freudenreichii</name>
    <dbReference type="NCBI Taxonomy" id="66712"/>
    <lineage>
        <taxon>Bacteria</taxon>
        <taxon>Bacillati</taxon>
        <taxon>Actinomycetota</taxon>
        <taxon>Actinomycetes</taxon>
        <taxon>Propionibacteriales</taxon>
        <taxon>Propionibacteriaceae</taxon>
        <taxon>Propionibacterium</taxon>
    </lineage>
</organism>
<protein>
    <submittedName>
        <fullName evidence="2">Transposase IS3/IS911</fullName>
    </submittedName>
</protein>
<dbReference type="InterPro" id="IPR051839">
    <property type="entry name" value="RD_transcriptional_regulator"/>
</dbReference>
<dbReference type="GO" id="GO:0006313">
    <property type="term" value="P:DNA transposition"/>
    <property type="evidence" value="ECO:0007669"/>
    <property type="project" value="InterPro"/>
</dbReference>